<dbReference type="InterPro" id="IPR036890">
    <property type="entry name" value="HATPase_C_sf"/>
</dbReference>
<evidence type="ECO:0000256" key="4">
    <source>
        <dbReference type="ARBA" id="ARBA00022553"/>
    </source>
</evidence>
<dbReference type="SUPFAM" id="SSF47384">
    <property type="entry name" value="Homodimeric domain of signal transducing histidine kinase"/>
    <property type="match status" value="1"/>
</dbReference>
<feature type="domain" description="Histidine kinase" evidence="12">
    <location>
        <begin position="252"/>
        <end position="465"/>
    </location>
</feature>
<protein>
    <recommendedName>
        <fullName evidence="3">histidine kinase</fullName>
        <ecNumber evidence="3">2.7.13.3</ecNumber>
    </recommendedName>
</protein>
<reference evidence="14 15" key="1">
    <citation type="submission" date="2018-08" db="EMBL/GenBank/DDBJ databases">
        <title>Fulvimarina sp. 85, whole genome shotgun sequence.</title>
        <authorList>
            <person name="Tuo L."/>
        </authorList>
    </citation>
    <scope>NUCLEOTIDE SEQUENCE [LARGE SCALE GENOMIC DNA]</scope>
    <source>
        <strain evidence="14 15">85</strain>
    </source>
</reference>
<evidence type="ECO:0000256" key="11">
    <source>
        <dbReference type="SAM" id="Phobius"/>
    </source>
</evidence>
<keyword evidence="4" id="KW-0597">Phosphoprotein</keyword>
<evidence type="ECO:0000256" key="7">
    <source>
        <dbReference type="ARBA" id="ARBA00022777"/>
    </source>
</evidence>
<sequence length="476" mass="51800">MFRPEPFRSTSFRVALLYTVFFLGSVLTILGITYVAASAEMAGILRSAISDDMRTLRDAFDRGGESALLHDMDELDESTSEDRFYLLRRSSDGGAVVGNLPADLWRDGWTDASLSAEAFDGSEDLKRAASRNADGGVLLLALGDRIGGYDIMIGRNSHVLDETQEIILSAMLWGALVTTLLALVGGFLVSVGPTRRVDEIAETTRRIVEGRLDLRLPVTKRGDELDRLAIDINSMLSRIETLLSSLRQVSADIAHDLRTPLARSRQKLEAVRRQPRSPGEYEAAIDGAIDESDAAIETFNALLRIAQIESGTRKSRFRRLDVADVVRKVCDIYGEVAADEGRVLAWANLQPAEIEGDEELLTQALANLIENAIRHGSAPGRIDVSVSRHGDDIALDVADDGPGVPEGERERIFQRLYRLDRSRTTPGSGLGLSLVAAIADLHGGSASALDNAPGLRIRLVLPAARKASETGDYERV</sequence>
<name>A0A371WZ04_9HYPH</name>
<proteinExistence type="predicted"/>
<dbReference type="SMART" id="SM00388">
    <property type="entry name" value="HisKA"/>
    <property type="match status" value="1"/>
</dbReference>
<evidence type="ECO:0000313" key="15">
    <source>
        <dbReference type="Proteomes" id="UP000264310"/>
    </source>
</evidence>
<dbReference type="PROSITE" id="PS50885">
    <property type="entry name" value="HAMP"/>
    <property type="match status" value="1"/>
</dbReference>
<evidence type="ECO:0000259" key="13">
    <source>
        <dbReference type="PROSITE" id="PS50885"/>
    </source>
</evidence>
<organism evidence="14 15">
    <name type="scientific">Fulvimarina endophytica</name>
    <dbReference type="NCBI Taxonomy" id="2293836"/>
    <lineage>
        <taxon>Bacteria</taxon>
        <taxon>Pseudomonadati</taxon>
        <taxon>Pseudomonadota</taxon>
        <taxon>Alphaproteobacteria</taxon>
        <taxon>Hyphomicrobiales</taxon>
        <taxon>Aurantimonadaceae</taxon>
        <taxon>Fulvimarina</taxon>
    </lineage>
</organism>
<dbReference type="Gene3D" id="3.30.565.10">
    <property type="entry name" value="Histidine kinase-like ATPase, C-terminal domain"/>
    <property type="match status" value="1"/>
</dbReference>
<dbReference type="CDD" id="cd06225">
    <property type="entry name" value="HAMP"/>
    <property type="match status" value="1"/>
</dbReference>
<dbReference type="SMART" id="SM00304">
    <property type="entry name" value="HAMP"/>
    <property type="match status" value="1"/>
</dbReference>
<dbReference type="InterPro" id="IPR036097">
    <property type="entry name" value="HisK_dim/P_sf"/>
</dbReference>
<dbReference type="PANTHER" id="PTHR45436:SF8">
    <property type="entry name" value="HISTIDINE KINASE"/>
    <property type="match status" value="1"/>
</dbReference>
<feature type="domain" description="HAMP" evidence="13">
    <location>
        <begin position="194"/>
        <end position="244"/>
    </location>
</feature>
<dbReference type="PROSITE" id="PS50109">
    <property type="entry name" value="HIS_KIN"/>
    <property type="match status" value="1"/>
</dbReference>
<dbReference type="PANTHER" id="PTHR45436">
    <property type="entry name" value="SENSOR HISTIDINE KINASE YKOH"/>
    <property type="match status" value="1"/>
</dbReference>
<dbReference type="InterPro" id="IPR003661">
    <property type="entry name" value="HisK_dim/P_dom"/>
</dbReference>
<dbReference type="CDD" id="cd00075">
    <property type="entry name" value="HATPase"/>
    <property type="match status" value="1"/>
</dbReference>
<dbReference type="Pfam" id="PF00512">
    <property type="entry name" value="HisKA"/>
    <property type="match status" value="1"/>
</dbReference>
<comment type="caution">
    <text evidence="14">The sequence shown here is derived from an EMBL/GenBank/DDBJ whole genome shotgun (WGS) entry which is preliminary data.</text>
</comment>
<gene>
    <name evidence="14" type="ORF">DYI37_18310</name>
</gene>
<evidence type="ECO:0000313" key="14">
    <source>
        <dbReference type="EMBL" id="RFC62004.1"/>
    </source>
</evidence>
<comment type="subcellular location">
    <subcellularLocation>
        <location evidence="2">Membrane</location>
    </subcellularLocation>
</comment>
<dbReference type="Proteomes" id="UP000264310">
    <property type="component" value="Unassembled WGS sequence"/>
</dbReference>
<dbReference type="GO" id="GO:0005886">
    <property type="term" value="C:plasma membrane"/>
    <property type="evidence" value="ECO:0007669"/>
    <property type="project" value="TreeGrafter"/>
</dbReference>
<evidence type="ECO:0000256" key="2">
    <source>
        <dbReference type="ARBA" id="ARBA00004370"/>
    </source>
</evidence>
<keyword evidence="7" id="KW-0418">Kinase</keyword>
<dbReference type="Gene3D" id="6.10.340.10">
    <property type="match status" value="1"/>
</dbReference>
<dbReference type="Pfam" id="PF00672">
    <property type="entry name" value="HAMP"/>
    <property type="match status" value="1"/>
</dbReference>
<dbReference type="SUPFAM" id="SSF55874">
    <property type="entry name" value="ATPase domain of HSP90 chaperone/DNA topoisomerase II/histidine kinase"/>
    <property type="match status" value="1"/>
</dbReference>
<comment type="catalytic activity">
    <reaction evidence="1">
        <text>ATP + protein L-histidine = ADP + protein N-phospho-L-histidine.</text>
        <dbReference type="EC" id="2.7.13.3"/>
    </reaction>
</comment>
<dbReference type="InterPro" id="IPR005467">
    <property type="entry name" value="His_kinase_dom"/>
</dbReference>
<dbReference type="CDD" id="cd00082">
    <property type="entry name" value="HisKA"/>
    <property type="match status" value="1"/>
</dbReference>
<dbReference type="OrthoDB" id="9815202at2"/>
<evidence type="ECO:0000256" key="9">
    <source>
        <dbReference type="ARBA" id="ARBA00023012"/>
    </source>
</evidence>
<keyword evidence="8 11" id="KW-1133">Transmembrane helix</keyword>
<evidence type="ECO:0000256" key="5">
    <source>
        <dbReference type="ARBA" id="ARBA00022679"/>
    </source>
</evidence>
<dbReference type="InterPro" id="IPR050428">
    <property type="entry name" value="TCS_sensor_his_kinase"/>
</dbReference>
<dbReference type="PRINTS" id="PR00344">
    <property type="entry name" value="BCTRLSENSOR"/>
</dbReference>
<dbReference type="Pfam" id="PF02518">
    <property type="entry name" value="HATPase_c"/>
    <property type="match status" value="1"/>
</dbReference>
<evidence type="ECO:0000256" key="6">
    <source>
        <dbReference type="ARBA" id="ARBA00022692"/>
    </source>
</evidence>
<keyword evidence="10 11" id="KW-0472">Membrane</keyword>
<dbReference type="AlphaFoldDB" id="A0A371WZ04"/>
<accession>A0A371WZ04</accession>
<dbReference type="SMART" id="SM00387">
    <property type="entry name" value="HATPase_c"/>
    <property type="match status" value="1"/>
</dbReference>
<feature type="transmembrane region" description="Helical" evidence="11">
    <location>
        <begin position="166"/>
        <end position="189"/>
    </location>
</feature>
<keyword evidence="5" id="KW-0808">Transferase</keyword>
<dbReference type="EC" id="2.7.13.3" evidence="3"/>
<dbReference type="GO" id="GO:0000155">
    <property type="term" value="F:phosphorelay sensor kinase activity"/>
    <property type="evidence" value="ECO:0007669"/>
    <property type="project" value="InterPro"/>
</dbReference>
<feature type="transmembrane region" description="Helical" evidence="11">
    <location>
        <begin position="15"/>
        <end position="37"/>
    </location>
</feature>
<dbReference type="InterPro" id="IPR004358">
    <property type="entry name" value="Sig_transdc_His_kin-like_C"/>
</dbReference>
<keyword evidence="9" id="KW-0902">Two-component regulatory system</keyword>
<keyword evidence="6 11" id="KW-0812">Transmembrane</keyword>
<dbReference type="SUPFAM" id="SSF158472">
    <property type="entry name" value="HAMP domain-like"/>
    <property type="match status" value="1"/>
</dbReference>
<evidence type="ECO:0000256" key="8">
    <source>
        <dbReference type="ARBA" id="ARBA00022989"/>
    </source>
</evidence>
<keyword evidence="15" id="KW-1185">Reference proteome</keyword>
<evidence type="ECO:0000259" key="12">
    <source>
        <dbReference type="PROSITE" id="PS50109"/>
    </source>
</evidence>
<dbReference type="EMBL" id="QURL01000010">
    <property type="protein sequence ID" value="RFC62004.1"/>
    <property type="molecule type" value="Genomic_DNA"/>
</dbReference>
<dbReference type="InterPro" id="IPR003660">
    <property type="entry name" value="HAMP_dom"/>
</dbReference>
<dbReference type="InterPro" id="IPR003594">
    <property type="entry name" value="HATPase_dom"/>
</dbReference>
<dbReference type="Gene3D" id="1.10.287.130">
    <property type="match status" value="1"/>
</dbReference>
<dbReference type="RefSeq" id="WP_116684727.1">
    <property type="nucleotide sequence ID" value="NZ_QURL01000010.1"/>
</dbReference>
<evidence type="ECO:0000256" key="10">
    <source>
        <dbReference type="ARBA" id="ARBA00023136"/>
    </source>
</evidence>
<evidence type="ECO:0000256" key="3">
    <source>
        <dbReference type="ARBA" id="ARBA00012438"/>
    </source>
</evidence>
<evidence type="ECO:0000256" key="1">
    <source>
        <dbReference type="ARBA" id="ARBA00000085"/>
    </source>
</evidence>